<dbReference type="AlphaFoldDB" id="A0A1E8F1R9"/>
<evidence type="ECO:0000256" key="3">
    <source>
        <dbReference type="ARBA" id="ARBA00022692"/>
    </source>
</evidence>
<dbReference type="RefSeq" id="WP_070109154.1">
    <property type="nucleotide sequence ID" value="NZ_LZFO01000002.1"/>
</dbReference>
<evidence type="ECO:0000256" key="1">
    <source>
        <dbReference type="ARBA" id="ARBA00004167"/>
    </source>
</evidence>
<protein>
    <submittedName>
        <fullName evidence="7">Fimbrial protein</fullName>
    </submittedName>
</protein>
<dbReference type="GO" id="GO:0016020">
    <property type="term" value="C:membrane"/>
    <property type="evidence" value="ECO:0007669"/>
    <property type="project" value="UniProtKB-SubCell"/>
</dbReference>
<organism evidence="7 8">
    <name type="scientific">Clostridium acetireducens DSM 10703</name>
    <dbReference type="NCBI Taxonomy" id="1121290"/>
    <lineage>
        <taxon>Bacteria</taxon>
        <taxon>Bacillati</taxon>
        <taxon>Bacillota</taxon>
        <taxon>Clostridia</taxon>
        <taxon>Eubacteriales</taxon>
        <taxon>Clostridiaceae</taxon>
        <taxon>Clostridium</taxon>
    </lineage>
</organism>
<name>A0A1E8F1R9_9CLOT</name>
<feature type="transmembrane region" description="Helical" evidence="6">
    <location>
        <begin position="7"/>
        <end position="28"/>
    </location>
</feature>
<accession>A0A1E8F1R9</accession>
<dbReference type="SUPFAM" id="SSF54523">
    <property type="entry name" value="Pili subunits"/>
    <property type="match status" value="1"/>
</dbReference>
<evidence type="ECO:0000313" key="7">
    <source>
        <dbReference type="EMBL" id="OFI07576.1"/>
    </source>
</evidence>
<reference evidence="7 8" key="1">
    <citation type="submission" date="2016-06" db="EMBL/GenBank/DDBJ databases">
        <title>Genome sequence of Clostridium acetireducens DSM 10703.</title>
        <authorList>
            <person name="Poehlein A."/>
            <person name="Fluechter S."/>
            <person name="Duerre P."/>
            <person name="Daniel R."/>
        </authorList>
    </citation>
    <scope>NUCLEOTIDE SEQUENCE [LARGE SCALE GENOMIC DNA]</scope>
    <source>
        <strain evidence="7 8">DSM 10703</strain>
    </source>
</reference>
<dbReference type="PROSITE" id="PS00409">
    <property type="entry name" value="PROKAR_NTER_METHYL"/>
    <property type="match status" value="1"/>
</dbReference>
<comment type="subcellular location">
    <subcellularLocation>
        <location evidence="1">Membrane</location>
        <topology evidence="1">Single-pass membrane protein</topology>
    </subcellularLocation>
</comment>
<dbReference type="Proteomes" id="UP000175744">
    <property type="component" value="Unassembled WGS sequence"/>
</dbReference>
<keyword evidence="2" id="KW-0488">Methylation</keyword>
<keyword evidence="4 6" id="KW-1133">Transmembrane helix</keyword>
<dbReference type="InterPro" id="IPR045584">
    <property type="entry name" value="Pilin-like"/>
</dbReference>
<dbReference type="OrthoDB" id="1819208at2"/>
<keyword evidence="3 6" id="KW-0812">Transmembrane</keyword>
<evidence type="ECO:0000256" key="5">
    <source>
        <dbReference type="ARBA" id="ARBA00023136"/>
    </source>
</evidence>
<dbReference type="Pfam" id="PF07963">
    <property type="entry name" value="N_methyl"/>
    <property type="match status" value="1"/>
</dbReference>
<comment type="caution">
    <text evidence="7">The sequence shown here is derived from an EMBL/GenBank/DDBJ whole genome shotgun (WGS) entry which is preliminary data.</text>
</comment>
<dbReference type="PATRIC" id="fig|1121290.3.peg.183"/>
<dbReference type="NCBIfam" id="TIGR02532">
    <property type="entry name" value="IV_pilin_GFxxxE"/>
    <property type="match status" value="1"/>
</dbReference>
<dbReference type="InterPro" id="IPR012902">
    <property type="entry name" value="N_methyl_site"/>
</dbReference>
<evidence type="ECO:0000256" key="6">
    <source>
        <dbReference type="SAM" id="Phobius"/>
    </source>
</evidence>
<gene>
    <name evidence="7" type="primary">pilE</name>
    <name evidence="7" type="ORF">CLOACE_01800</name>
</gene>
<proteinExistence type="predicted"/>
<keyword evidence="5 6" id="KW-0472">Membrane</keyword>
<evidence type="ECO:0000256" key="2">
    <source>
        <dbReference type="ARBA" id="ARBA00022481"/>
    </source>
</evidence>
<dbReference type="EMBL" id="LZFO01000002">
    <property type="protein sequence ID" value="OFI07576.1"/>
    <property type="molecule type" value="Genomic_DNA"/>
</dbReference>
<dbReference type="Gene3D" id="3.30.700.10">
    <property type="entry name" value="Glycoprotein, Type 4 Pilin"/>
    <property type="match status" value="1"/>
</dbReference>
<keyword evidence="8" id="KW-1185">Reference proteome</keyword>
<evidence type="ECO:0000313" key="8">
    <source>
        <dbReference type="Proteomes" id="UP000175744"/>
    </source>
</evidence>
<dbReference type="PANTHER" id="PTHR30093">
    <property type="entry name" value="GENERAL SECRETION PATHWAY PROTEIN G"/>
    <property type="match status" value="1"/>
</dbReference>
<dbReference type="PANTHER" id="PTHR30093:SF44">
    <property type="entry name" value="TYPE II SECRETION SYSTEM CORE PROTEIN G"/>
    <property type="match status" value="1"/>
</dbReference>
<evidence type="ECO:0000256" key="4">
    <source>
        <dbReference type="ARBA" id="ARBA00022989"/>
    </source>
</evidence>
<sequence length="134" mass="14862">MKGNKKGFTLIELMVVIAIIIVLAGFLVPKFIGYQEKAKNVKAINTAKQIHTAVMGSYAEENGEFVEEKIIDSITNLTGAKSIDIEGECGEDNVDINFQSDKKQYTVSIDANKSYYEVKQGKNTIFCDKSQDVE</sequence>
<dbReference type="STRING" id="1121290.CLAOCE_01800"/>